<dbReference type="RefSeq" id="WP_201648110.1">
    <property type="nucleotide sequence ID" value="NZ_CP068053.1"/>
</dbReference>
<dbReference type="AlphaFoldDB" id="A0A974S1X4"/>
<gene>
    <name evidence="1" type="ORF">I6J18_08870</name>
</gene>
<reference evidence="1 2" key="1">
    <citation type="submission" date="2021-01" db="EMBL/GenBank/DDBJ databases">
        <title>FDA dAtabase for Regulatory Grade micrObial Sequences (FDA-ARGOS): Supporting development and validation of Infectious Disease Dx tests.</title>
        <authorList>
            <person name="Nelson B."/>
            <person name="Plummer A."/>
            <person name="Tallon L."/>
            <person name="Sadzewicz L."/>
            <person name="Zhao X."/>
            <person name="Boylan J."/>
            <person name="Ott S."/>
            <person name="Bowen H."/>
            <person name="Vavikolanu K."/>
            <person name="Mehta A."/>
            <person name="Aluvathingal J."/>
            <person name="Nadendla S."/>
            <person name="Myers T."/>
            <person name="Yan Y."/>
            <person name="Sichtig H."/>
        </authorList>
    </citation>
    <scope>NUCLEOTIDE SEQUENCE [LARGE SCALE GENOMIC DNA]</scope>
    <source>
        <strain evidence="1 2">FDAARGOS_1161</strain>
    </source>
</reference>
<name>A0A974S1X4_PERPY</name>
<keyword evidence="2" id="KW-1185">Reference proteome</keyword>
<dbReference type="KEGG" id="ppsr:I6J18_08870"/>
<evidence type="ECO:0000313" key="2">
    <source>
        <dbReference type="Proteomes" id="UP000595254"/>
    </source>
</evidence>
<dbReference type="Proteomes" id="UP000595254">
    <property type="component" value="Chromosome"/>
</dbReference>
<proteinExistence type="predicted"/>
<sequence length="64" mass="7635">MFVIWAFSDTSLKNWNIYKAFEKVAYVIDNYEQPSIKKDDIEIESKVNETKDINDLKDFIDIKN</sequence>
<dbReference type="EMBL" id="CP068053">
    <property type="protein sequence ID" value="QQT01933.1"/>
    <property type="molecule type" value="Genomic_DNA"/>
</dbReference>
<evidence type="ECO:0000313" key="1">
    <source>
        <dbReference type="EMBL" id="QQT01933.1"/>
    </source>
</evidence>
<protein>
    <submittedName>
        <fullName evidence="1">Uncharacterized protein</fullName>
    </submittedName>
</protein>
<accession>A0A974S1X4</accession>
<organism evidence="1 2">
    <name type="scientific">Peribacillus psychrosaccharolyticus</name>
    <name type="common">Bacillus psychrosaccharolyticus</name>
    <dbReference type="NCBI Taxonomy" id="1407"/>
    <lineage>
        <taxon>Bacteria</taxon>
        <taxon>Bacillati</taxon>
        <taxon>Bacillota</taxon>
        <taxon>Bacilli</taxon>
        <taxon>Bacillales</taxon>
        <taxon>Bacillaceae</taxon>
        <taxon>Peribacillus</taxon>
    </lineage>
</organism>